<dbReference type="InterPro" id="IPR003646">
    <property type="entry name" value="SH3-like_bac-type"/>
</dbReference>
<proteinExistence type="predicted"/>
<keyword evidence="4" id="KW-1185">Reference proteome</keyword>
<dbReference type="Pfam" id="PF06347">
    <property type="entry name" value="SH3_4"/>
    <property type="match status" value="1"/>
</dbReference>
<dbReference type="Proteomes" id="UP000596092">
    <property type="component" value="Chromosome"/>
</dbReference>
<feature type="signal peptide" evidence="1">
    <location>
        <begin position="1"/>
        <end position="26"/>
    </location>
</feature>
<dbReference type="EMBL" id="CP054140">
    <property type="protein sequence ID" value="QQG66506.1"/>
    <property type="molecule type" value="Genomic_DNA"/>
</dbReference>
<gene>
    <name evidence="3" type="ORF">HP555_11835</name>
</gene>
<accession>A0A7T5VEU8</accession>
<keyword evidence="1" id="KW-0732">Signal</keyword>
<dbReference type="PANTHER" id="PTHR34408">
    <property type="entry name" value="FAMILY PROTEIN, PUTATIVE-RELATED"/>
    <property type="match status" value="1"/>
</dbReference>
<organism evidence="3 4">
    <name type="scientific">Desulfobulbus oligotrophicus</name>
    <dbReference type="NCBI Taxonomy" id="1909699"/>
    <lineage>
        <taxon>Bacteria</taxon>
        <taxon>Pseudomonadati</taxon>
        <taxon>Thermodesulfobacteriota</taxon>
        <taxon>Desulfobulbia</taxon>
        <taxon>Desulfobulbales</taxon>
        <taxon>Desulfobulbaceae</taxon>
        <taxon>Desulfobulbus</taxon>
    </lineage>
</organism>
<evidence type="ECO:0000259" key="2">
    <source>
        <dbReference type="PROSITE" id="PS51781"/>
    </source>
</evidence>
<dbReference type="PANTHER" id="PTHR34408:SF1">
    <property type="entry name" value="GLYCOSYL HYDROLASE FAMILY 19 DOMAIN-CONTAINING PROTEIN HI_1415"/>
    <property type="match status" value="1"/>
</dbReference>
<dbReference type="InterPro" id="IPR010466">
    <property type="entry name" value="DUF1058"/>
</dbReference>
<dbReference type="Gene3D" id="2.30.30.40">
    <property type="entry name" value="SH3 Domains"/>
    <property type="match status" value="2"/>
</dbReference>
<sequence length="149" mass="16499">MSVKTVITSMLSGWLVAIFLCSMVSAAEYVSIDKDGINMRSAPNTNADVLFELPLGYPLEVLKKEGQWLKVRDYEGDKGYVLESLTTRTPYAIIKVRQCKILAGPGSKEKVIGTGVKDVIFAKGERKGEWVKVTHPSLSGWVHKNSVWP</sequence>
<dbReference type="RefSeq" id="WP_199262758.1">
    <property type="nucleotide sequence ID" value="NZ_CP054140.1"/>
</dbReference>
<dbReference type="InterPro" id="IPR052354">
    <property type="entry name" value="Cell_Wall_Dynamics_Protein"/>
</dbReference>
<dbReference type="Pfam" id="PF08239">
    <property type="entry name" value="SH3_3"/>
    <property type="match status" value="1"/>
</dbReference>
<evidence type="ECO:0000313" key="4">
    <source>
        <dbReference type="Proteomes" id="UP000596092"/>
    </source>
</evidence>
<dbReference type="AlphaFoldDB" id="A0A7T5VEU8"/>
<protein>
    <submittedName>
        <fullName evidence="3">SH3 domain-containing protein</fullName>
    </submittedName>
</protein>
<dbReference type="KEGG" id="dog:HP555_11835"/>
<feature type="chain" id="PRO_5032933146" evidence="1">
    <location>
        <begin position="27"/>
        <end position="149"/>
    </location>
</feature>
<feature type="domain" description="SH3b" evidence="2">
    <location>
        <begin position="26"/>
        <end position="90"/>
    </location>
</feature>
<reference evidence="3 4" key="1">
    <citation type="submission" date="2020-05" db="EMBL/GenBank/DDBJ databases">
        <title>Complete genome of Desulfobulbus oligotrophicus.</title>
        <authorList>
            <person name="Podar M."/>
        </authorList>
    </citation>
    <scope>NUCLEOTIDE SEQUENCE [LARGE SCALE GENOMIC DNA]</scope>
    <source>
        <strain evidence="3 4">Prop6</strain>
    </source>
</reference>
<name>A0A7T5VEU8_9BACT</name>
<dbReference type="PROSITE" id="PS51781">
    <property type="entry name" value="SH3B"/>
    <property type="match status" value="1"/>
</dbReference>
<evidence type="ECO:0000256" key="1">
    <source>
        <dbReference type="SAM" id="SignalP"/>
    </source>
</evidence>
<evidence type="ECO:0000313" key="3">
    <source>
        <dbReference type="EMBL" id="QQG66506.1"/>
    </source>
</evidence>
<dbReference type="SMART" id="SM00287">
    <property type="entry name" value="SH3b"/>
    <property type="match status" value="1"/>
</dbReference>